<keyword evidence="3" id="KW-1185">Reference proteome</keyword>
<feature type="signal peptide" evidence="1">
    <location>
        <begin position="1"/>
        <end position="22"/>
    </location>
</feature>
<evidence type="ECO:0000313" key="2">
    <source>
        <dbReference type="EMBL" id="VGO11733.1"/>
    </source>
</evidence>
<sequence>MRVHARSMMLPMAALLTLTASAATIELNDAQWSSMVVEAHNPYFNGSIAGTVDYPLDPGYRWDVNVVDVGGGYGLLGIGAATGTMGLAVNPGDIWSVDFTNPGTNAANYNAVTLAAYVTTAVYTGWVVRPLGDDEEKIYEGESKTLTWDLTTGDILGDAAGLSITSVQKLGLVFIGDLGGASGGAGEPFSIIVGSPSTVVLNDAQWSSMVVEPHNLYFSGSISGTTDHPRDPGYQWNVNVVDVGAGYGLLGIGADTNTLGLAINPGERWSVDFTNPGTNPPNYNGITMSAYVTTVEGHTGWVVRPMDGQESIVEGDSKTMEWDLATGEVLGGPTGLNITSVQKLGLVFIGDLGGAVSGSGGEDFAMLVGSAEAAGYNIWLAEQYPDFDTDNGKTDNPDGDALDNWNEYAFGGNPTNGADTGHPVEYGLVEAGGAFMSFIHAQRIGSDDIEYVVETTVDLVGGTWTNEGVVIAGTNGSFAADFVGVTNLVATDAGERFIRIKAVEK</sequence>
<keyword evidence="1" id="KW-0732">Signal</keyword>
<feature type="chain" id="PRO_5025521157" evidence="1">
    <location>
        <begin position="23"/>
        <end position="505"/>
    </location>
</feature>
<dbReference type="AlphaFoldDB" id="A0A6C2TVV3"/>
<name>A0A6C2TVV3_PONDE</name>
<dbReference type="RefSeq" id="WP_136077464.1">
    <property type="nucleotide sequence ID" value="NZ_CAAHFG010000001.1"/>
</dbReference>
<protein>
    <submittedName>
        <fullName evidence="2">Uncharacterized protein</fullName>
    </submittedName>
</protein>
<reference evidence="2 3" key="1">
    <citation type="submission" date="2019-04" db="EMBL/GenBank/DDBJ databases">
        <authorList>
            <person name="Van Vliet M D."/>
        </authorList>
    </citation>
    <scope>NUCLEOTIDE SEQUENCE [LARGE SCALE GENOMIC DNA]</scope>
    <source>
        <strain evidence="2 3">F1</strain>
    </source>
</reference>
<organism evidence="2 3">
    <name type="scientific">Pontiella desulfatans</name>
    <dbReference type="NCBI Taxonomy" id="2750659"/>
    <lineage>
        <taxon>Bacteria</taxon>
        <taxon>Pseudomonadati</taxon>
        <taxon>Kiritimatiellota</taxon>
        <taxon>Kiritimatiellia</taxon>
        <taxon>Kiritimatiellales</taxon>
        <taxon>Pontiellaceae</taxon>
        <taxon>Pontiella</taxon>
    </lineage>
</organism>
<evidence type="ECO:0000313" key="3">
    <source>
        <dbReference type="Proteomes" id="UP000366872"/>
    </source>
</evidence>
<dbReference type="EMBL" id="CAAHFG010000001">
    <property type="protein sequence ID" value="VGO11733.1"/>
    <property type="molecule type" value="Genomic_DNA"/>
</dbReference>
<gene>
    <name evidence="2" type="ORF">PDESU_00279</name>
</gene>
<proteinExistence type="predicted"/>
<dbReference type="Proteomes" id="UP000366872">
    <property type="component" value="Unassembled WGS sequence"/>
</dbReference>
<evidence type="ECO:0000256" key="1">
    <source>
        <dbReference type="SAM" id="SignalP"/>
    </source>
</evidence>
<accession>A0A6C2TVV3</accession>